<dbReference type="PANTHER" id="PTHR33452:SF1">
    <property type="entry name" value="INNER MEMBRANE PROTEIN YPHA-RELATED"/>
    <property type="match status" value="1"/>
</dbReference>
<evidence type="ECO:0000256" key="5">
    <source>
        <dbReference type="ARBA" id="ARBA00022989"/>
    </source>
</evidence>
<gene>
    <name evidence="8" type="ORF">FJ657_05850</name>
</gene>
<reference evidence="8 9" key="1">
    <citation type="submission" date="2019-06" db="EMBL/GenBank/DDBJ databases">
        <authorList>
            <person name="Li F."/>
        </authorList>
    </citation>
    <scope>NUCLEOTIDE SEQUENCE [LARGE SCALE GENOMIC DNA]</scope>
    <source>
        <strain evidence="8 9">10F1D-1</strain>
    </source>
</reference>
<comment type="caution">
    <text evidence="8">The sequence shown here is derived from an EMBL/GenBank/DDBJ whole genome shotgun (WGS) entry which is preliminary data.</text>
</comment>
<evidence type="ECO:0000256" key="2">
    <source>
        <dbReference type="ARBA" id="ARBA00006679"/>
    </source>
</evidence>
<dbReference type="AlphaFoldDB" id="A0A506Y1B2"/>
<dbReference type="InterPro" id="IPR032808">
    <property type="entry name" value="DoxX"/>
</dbReference>
<comment type="similarity">
    <text evidence="2">Belongs to the DoxX family.</text>
</comment>
<dbReference type="PANTHER" id="PTHR33452">
    <property type="entry name" value="OXIDOREDUCTASE CATD-RELATED"/>
    <property type="match status" value="1"/>
</dbReference>
<evidence type="ECO:0000256" key="7">
    <source>
        <dbReference type="SAM" id="Phobius"/>
    </source>
</evidence>
<evidence type="ECO:0000256" key="4">
    <source>
        <dbReference type="ARBA" id="ARBA00022692"/>
    </source>
</evidence>
<sequence>MRAPTSIALLLLRVVLGVVFIAHGLQKLTQGGIAGTAQGFSQMGVPLPEIAAPAIIALEIGGGALLILGLASRILGALLAIDMIVAWGLVHAGSGFFAQDGGFEYVLVLAVVGAAIAVAGPGRFAVGAALSGVVRSRRQRRGFTPARA</sequence>
<dbReference type="InterPro" id="IPR051907">
    <property type="entry name" value="DoxX-like_oxidoreductase"/>
</dbReference>
<name>A0A506Y1B2_9MICO</name>
<dbReference type="RefSeq" id="WP_141162780.1">
    <property type="nucleotide sequence ID" value="NZ_VHQG01000002.1"/>
</dbReference>
<keyword evidence="6 7" id="KW-0472">Membrane</keyword>
<keyword evidence="9" id="KW-1185">Reference proteome</keyword>
<evidence type="ECO:0000256" key="3">
    <source>
        <dbReference type="ARBA" id="ARBA00022475"/>
    </source>
</evidence>
<evidence type="ECO:0000256" key="1">
    <source>
        <dbReference type="ARBA" id="ARBA00004651"/>
    </source>
</evidence>
<evidence type="ECO:0000313" key="8">
    <source>
        <dbReference type="EMBL" id="TPW75420.1"/>
    </source>
</evidence>
<keyword evidence="4 7" id="KW-0812">Transmembrane</keyword>
<accession>A0A506Y1B2</accession>
<dbReference type="GO" id="GO:0005886">
    <property type="term" value="C:plasma membrane"/>
    <property type="evidence" value="ECO:0007669"/>
    <property type="project" value="UniProtKB-SubCell"/>
</dbReference>
<evidence type="ECO:0000256" key="6">
    <source>
        <dbReference type="ARBA" id="ARBA00023136"/>
    </source>
</evidence>
<dbReference type="OrthoDB" id="1122432at2"/>
<keyword evidence="5 7" id="KW-1133">Transmembrane helix</keyword>
<dbReference type="Proteomes" id="UP000316252">
    <property type="component" value="Unassembled WGS sequence"/>
</dbReference>
<evidence type="ECO:0000313" key="9">
    <source>
        <dbReference type="Proteomes" id="UP000316252"/>
    </source>
</evidence>
<feature type="transmembrane region" description="Helical" evidence="7">
    <location>
        <begin position="50"/>
        <end position="71"/>
    </location>
</feature>
<feature type="transmembrane region" description="Helical" evidence="7">
    <location>
        <begin position="105"/>
        <end position="134"/>
    </location>
</feature>
<protein>
    <submittedName>
        <fullName evidence="8">DoxX family protein</fullName>
    </submittedName>
</protein>
<dbReference type="Pfam" id="PF07681">
    <property type="entry name" value="DoxX"/>
    <property type="match status" value="1"/>
</dbReference>
<feature type="transmembrane region" description="Helical" evidence="7">
    <location>
        <begin position="78"/>
        <end position="99"/>
    </location>
</feature>
<keyword evidence="3" id="KW-1003">Cell membrane</keyword>
<comment type="subcellular location">
    <subcellularLocation>
        <location evidence="1">Cell membrane</location>
        <topology evidence="1">Multi-pass membrane protein</topology>
    </subcellularLocation>
</comment>
<proteinExistence type="inferred from homology"/>
<dbReference type="EMBL" id="VHQG01000002">
    <property type="protein sequence ID" value="TPW75420.1"/>
    <property type="molecule type" value="Genomic_DNA"/>
</dbReference>
<organism evidence="8 9">
    <name type="scientific">Schumannella soli</name>
    <dbReference type="NCBI Taxonomy" id="2590779"/>
    <lineage>
        <taxon>Bacteria</taxon>
        <taxon>Bacillati</taxon>
        <taxon>Actinomycetota</taxon>
        <taxon>Actinomycetes</taxon>
        <taxon>Micrococcales</taxon>
        <taxon>Microbacteriaceae</taxon>
        <taxon>Schumannella</taxon>
    </lineage>
</organism>